<reference evidence="3" key="1">
    <citation type="submission" date="2023-03" db="EMBL/GenBank/DDBJ databases">
        <authorList>
            <person name="Shen W."/>
            <person name="Cai J."/>
        </authorList>
    </citation>
    <scope>NUCLEOTIDE SEQUENCE</scope>
    <source>
        <strain evidence="3">P33-2</strain>
    </source>
</reference>
<dbReference type="GO" id="GO:0003677">
    <property type="term" value="F:DNA binding"/>
    <property type="evidence" value="ECO:0007669"/>
    <property type="project" value="UniProtKB-KW"/>
</dbReference>
<dbReference type="PROSITE" id="PS50943">
    <property type="entry name" value="HTH_CROC1"/>
    <property type="match status" value="1"/>
</dbReference>
<name>A0AAW8S2T2_ENTAV</name>
<dbReference type="AlphaFoldDB" id="A0AAW8S2T2"/>
<dbReference type="SMART" id="SM00530">
    <property type="entry name" value="HTH_XRE"/>
    <property type="match status" value="1"/>
</dbReference>
<dbReference type="Proteomes" id="UP001260773">
    <property type="component" value="Unassembled WGS sequence"/>
</dbReference>
<dbReference type="CDD" id="cd00093">
    <property type="entry name" value="HTH_XRE"/>
    <property type="match status" value="1"/>
</dbReference>
<evidence type="ECO:0000313" key="3">
    <source>
        <dbReference type="EMBL" id="MDT2404861.1"/>
    </source>
</evidence>
<dbReference type="RefSeq" id="WP_216453380.1">
    <property type="nucleotide sequence ID" value="NZ_JAHLOU010000023.1"/>
</dbReference>
<dbReference type="InterPro" id="IPR001387">
    <property type="entry name" value="Cro/C1-type_HTH"/>
</dbReference>
<sequence>MSLTSDRIKSLRLQKNMSQSDLADKLGIGRSNMGHIENGRVEPTKESIVQLSDIFGVTTDYLLGRTDTPQFTAKNERDVQKTLNELKEGLKNENSLAYLKNDGEDIDEEDAAILAEALDFVVRQSKLIAKKKFTRKDYQKNDDNDLTK</sequence>
<organism evidence="3 4">
    <name type="scientific">Enterococcus avium</name>
    <name type="common">Streptococcus avium</name>
    <dbReference type="NCBI Taxonomy" id="33945"/>
    <lineage>
        <taxon>Bacteria</taxon>
        <taxon>Bacillati</taxon>
        <taxon>Bacillota</taxon>
        <taxon>Bacilli</taxon>
        <taxon>Lactobacillales</taxon>
        <taxon>Enterococcaceae</taxon>
        <taxon>Enterococcus</taxon>
    </lineage>
</organism>
<proteinExistence type="predicted"/>
<evidence type="ECO:0000313" key="4">
    <source>
        <dbReference type="Proteomes" id="UP001260773"/>
    </source>
</evidence>
<dbReference type="EMBL" id="JARPWH010000142">
    <property type="protein sequence ID" value="MDT2404861.1"/>
    <property type="molecule type" value="Genomic_DNA"/>
</dbReference>
<keyword evidence="1" id="KW-0238">DNA-binding</keyword>
<dbReference type="PANTHER" id="PTHR46558:SF11">
    <property type="entry name" value="HTH-TYPE TRANSCRIPTIONAL REGULATOR XRE"/>
    <property type="match status" value="1"/>
</dbReference>
<gene>
    <name evidence="3" type="ORF">P7D43_21050</name>
</gene>
<protein>
    <submittedName>
        <fullName evidence="3">Helix-turn-helix domain-containing protein</fullName>
    </submittedName>
</protein>
<evidence type="ECO:0000259" key="2">
    <source>
        <dbReference type="PROSITE" id="PS50943"/>
    </source>
</evidence>
<feature type="domain" description="HTH cro/C1-type" evidence="2">
    <location>
        <begin position="8"/>
        <end position="62"/>
    </location>
</feature>
<accession>A0AAW8S2T2</accession>
<dbReference type="PANTHER" id="PTHR46558">
    <property type="entry name" value="TRACRIPTIONAL REGULATORY PROTEIN-RELATED-RELATED"/>
    <property type="match status" value="1"/>
</dbReference>
<comment type="caution">
    <text evidence="3">The sequence shown here is derived from an EMBL/GenBank/DDBJ whole genome shotgun (WGS) entry which is preliminary data.</text>
</comment>
<evidence type="ECO:0000256" key="1">
    <source>
        <dbReference type="ARBA" id="ARBA00023125"/>
    </source>
</evidence>
<dbReference type="Pfam" id="PF01381">
    <property type="entry name" value="HTH_3"/>
    <property type="match status" value="1"/>
</dbReference>